<evidence type="ECO:0000256" key="1">
    <source>
        <dbReference type="ARBA" id="ARBA00004196"/>
    </source>
</evidence>
<comment type="caution">
    <text evidence="4">The sequence shown here is derived from an EMBL/GenBank/DDBJ whole genome shotgun (WGS) entry which is preliminary data.</text>
</comment>
<dbReference type="Pfam" id="PF09375">
    <property type="entry name" value="Peptidase_M75"/>
    <property type="match status" value="1"/>
</dbReference>
<evidence type="ECO:0000313" key="5">
    <source>
        <dbReference type="Proteomes" id="UP000221024"/>
    </source>
</evidence>
<dbReference type="Proteomes" id="UP000221024">
    <property type="component" value="Unassembled WGS sequence"/>
</dbReference>
<evidence type="ECO:0000256" key="2">
    <source>
        <dbReference type="ARBA" id="ARBA00022729"/>
    </source>
</evidence>
<dbReference type="OrthoDB" id="650514at2"/>
<dbReference type="InterPro" id="IPR034984">
    <property type="entry name" value="Imelysin-like_IPPA"/>
</dbReference>
<reference evidence="4 5" key="1">
    <citation type="submission" date="2017-10" db="EMBL/GenBank/DDBJ databases">
        <title>Draft genome of Longimonas halophila.</title>
        <authorList>
            <person name="Goh K.M."/>
            <person name="Shamsir M.S."/>
            <person name="Lim S.W."/>
        </authorList>
    </citation>
    <scope>NUCLEOTIDE SEQUENCE [LARGE SCALE GENOMIC DNA]</scope>
    <source>
        <strain evidence="4 5">KCTC 42399</strain>
    </source>
</reference>
<feature type="domain" description="Imelysin-like" evidence="3">
    <location>
        <begin position="69"/>
        <end position="358"/>
    </location>
</feature>
<gene>
    <name evidence="4" type="ORF">CRI93_07755</name>
</gene>
<dbReference type="InterPro" id="IPR018976">
    <property type="entry name" value="Imelysin-like"/>
</dbReference>
<protein>
    <recommendedName>
        <fullName evidence="3">Imelysin-like domain-containing protein</fullName>
    </recommendedName>
</protein>
<dbReference type="AlphaFoldDB" id="A0A2H3NM37"/>
<proteinExistence type="predicted"/>
<name>A0A2H3NM37_9BACT</name>
<evidence type="ECO:0000259" key="3">
    <source>
        <dbReference type="Pfam" id="PF09375"/>
    </source>
</evidence>
<sequence length="394" mass="41888">MQAVTRLILTPTLPMTHVLSRARWLSVALAAIVAMVTVAACDSVGSSDSDDDSDFDRVALLQNYGSNIILPSYETLAADVADLNASAEAFVATPSQETLADVQADLKAARMAWQAASLYQFGPAESLTLRSALNTYPTDEEQIDSNIASGEYTFGSISDRAAGGFPALGYLLHDTGATDAEIVAAYTSEANAESRGTYLLENINFIQENVDQVVTEWSPDGEDYLGMFTSEANAGTDVGSSLGMLINAYVKHYERFLRDGKIGIPAGVRSAGVPRPSSTEAAHSGYSLELAIANVRAFKRLYLGETVEGQDGPGIDDNLEARGAGDLDTEIVSALDATISALQDLNDPLANQIETNNEPVLTAFQEMQSVVALMKADMTSVLGITITFQDNDGD</sequence>
<keyword evidence="2" id="KW-0732">Signal</keyword>
<evidence type="ECO:0000313" key="4">
    <source>
        <dbReference type="EMBL" id="PEN07025.1"/>
    </source>
</evidence>
<dbReference type="GO" id="GO:0030313">
    <property type="term" value="C:cell envelope"/>
    <property type="evidence" value="ECO:0007669"/>
    <property type="project" value="UniProtKB-SubCell"/>
</dbReference>
<dbReference type="CDD" id="cd14659">
    <property type="entry name" value="Imelysin-like_IPPA"/>
    <property type="match status" value="1"/>
</dbReference>
<organism evidence="4 5">
    <name type="scientific">Longimonas halophila</name>
    <dbReference type="NCBI Taxonomy" id="1469170"/>
    <lineage>
        <taxon>Bacteria</taxon>
        <taxon>Pseudomonadati</taxon>
        <taxon>Rhodothermota</taxon>
        <taxon>Rhodothermia</taxon>
        <taxon>Rhodothermales</taxon>
        <taxon>Salisaetaceae</taxon>
        <taxon>Longimonas</taxon>
    </lineage>
</organism>
<keyword evidence="5" id="KW-1185">Reference proteome</keyword>
<dbReference type="EMBL" id="PDEP01000006">
    <property type="protein sequence ID" value="PEN07025.1"/>
    <property type="molecule type" value="Genomic_DNA"/>
</dbReference>
<dbReference type="InterPro" id="IPR038352">
    <property type="entry name" value="Imelysin_sf"/>
</dbReference>
<dbReference type="Gene3D" id="1.20.1420.20">
    <property type="entry name" value="M75 peptidase, HXXE motif"/>
    <property type="match status" value="1"/>
</dbReference>
<accession>A0A2H3NM37</accession>
<comment type="subcellular location">
    <subcellularLocation>
        <location evidence="1">Cell envelope</location>
    </subcellularLocation>
</comment>